<dbReference type="GO" id="GO:0008270">
    <property type="term" value="F:zinc ion binding"/>
    <property type="evidence" value="ECO:0007669"/>
    <property type="project" value="UniProtKB-KW"/>
</dbReference>
<organism evidence="12 13">
    <name type="scientific">Albula glossodonta</name>
    <name type="common">roundjaw bonefish</name>
    <dbReference type="NCBI Taxonomy" id="121402"/>
    <lineage>
        <taxon>Eukaryota</taxon>
        <taxon>Metazoa</taxon>
        <taxon>Chordata</taxon>
        <taxon>Craniata</taxon>
        <taxon>Vertebrata</taxon>
        <taxon>Euteleostomi</taxon>
        <taxon>Actinopterygii</taxon>
        <taxon>Neopterygii</taxon>
        <taxon>Teleostei</taxon>
        <taxon>Albuliformes</taxon>
        <taxon>Albulidae</taxon>
        <taxon>Albula</taxon>
    </lineage>
</organism>
<evidence type="ECO:0000256" key="2">
    <source>
        <dbReference type="ARBA" id="ARBA00022723"/>
    </source>
</evidence>
<evidence type="ECO:0000256" key="4">
    <source>
        <dbReference type="ARBA" id="ARBA00022771"/>
    </source>
</evidence>
<keyword evidence="13" id="KW-1185">Reference proteome</keyword>
<dbReference type="CDD" id="cd15527">
    <property type="entry name" value="PHD2_KAT6A_6B"/>
    <property type="match status" value="1"/>
</dbReference>
<reference evidence="12" key="1">
    <citation type="thesis" date="2021" institute="BYU ScholarsArchive" country="Provo, UT, USA">
        <title>Applications of and Algorithms for Genome Assembly and Genomic Analyses with an Emphasis on Marine Teleosts.</title>
        <authorList>
            <person name="Pickett B.D."/>
        </authorList>
    </citation>
    <scope>NUCLEOTIDE SEQUENCE</scope>
    <source>
        <strain evidence="12">HI-2016</strain>
    </source>
</reference>
<feature type="compositionally biased region" description="Basic and acidic residues" evidence="10">
    <location>
        <begin position="46"/>
        <end position="57"/>
    </location>
</feature>
<protein>
    <recommendedName>
        <fullName evidence="11">PHD-type domain-containing protein</fullName>
    </recommendedName>
</protein>
<comment type="caution">
    <text evidence="12">The sequence shown here is derived from an EMBL/GenBank/DDBJ whole genome shotgun (WGS) entry which is preliminary data.</text>
</comment>
<feature type="region of interest" description="Disordered" evidence="10">
    <location>
        <begin position="35"/>
        <end position="60"/>
    </location>
</feature>
<proteinExistence type="predicted"/>
<accession>A0A8T2N392</accession>
<keyword evidence="7" id="KW-0804">Transcription</keyword>
<feature type="compositionally biased region" description="Low complexity" evidence="10">
    <location>
        <begin position="455"/>
        <end position="471"/>
    </location>
</feature>
<dbReference type="InterPro" id="IPR001965">
    <property type="entry name" value="Znf_PHD"/>
</dbReference>
<evidence type="ECO:0000256" key="8">
    <source>
        <dbReference type="ARBA" id="ARBA00023242"/>
    </source>
</evidence>
<evidence type="ECO:0000313" key="12">
    <source>
        <dbReference type="EMBL" id="KAG9334366.1"/>
    </source>
</evidence>
<evidence type="ECO:0000256" key="7">
    <source>
        <dbReference type="ARBA" id="ARBA00023163"/>
    </source>
</evidence>
<evidence type="ECO:0000256" key="5">
    <source>
        <dbReference type="ARBA" id="ARBA00022833"/>
    </source>
</evidence>
<evidence type="ECO:0000256" key="3">
    <source>
        <dbReference type="ARBA" id="ARBA00022737"/>
    </source>
</evidence>
<keyword evidence="6" id="KW-0805">Transcription regulation</keyword>
<keyword evidence="3" id="KW-0677">Repeat</keyword>
<dbReference type="OrthoDB" id="787137at2759"/>
<dbReference type="PROSITE" id="PS50016">
    <property type="entry name" value="ZF_PHD_2"/>
    <property type="match status" value="1"/>
</dbReference>
<feature type="compositionally biased region" description="Basic residues" evidence="10">
    <location>
        <begin position="423"/>
        <end position="446"/>
    </location>
</feature>
<dbReference type="FunFam" id="3.30.40.10:FF:000035">
    <property type="entry name" value="Histone acetyltransferase"/>
    <property type="match status" value="1"/>
</dbReference>
<evidence type="ECO:0000259" key="11">
    <source>
        <dbReference type="PROSITE" id="PS50016"/>
    </source>
</evidence>
<keyword evidence="5" id="KW-0862">Zinc</keyword>
<name>A0A8T2N392_9TELE</name>
<dbReference type="AlphaFoldDB" id="A0A8T2N392"/>
<dbReference type="InterPro" id="IPR013083">
    <property type="entry name" value="Znf_RING/FYVE/PHD"/>
</dbReference>
<feature type="domain" description="PHD-type" evidence="11">
    <location>
        <begin position="347"/>
        <end position="398"/>
    </location>
</feature>
<dbReference type="GO" id="GO:0005634">
    <property type="term" value="C:nucleus"/>
    <property type="evidence" value="ECO:0007669"/>
    <property type="project" value="UniProtKB-SubCell"/>
</dbReference>
<dbReference type="PANTHER" id="PTHR45888:SF4">
    <property type="entry name" value="PHD FINGER PROTEIN 10"/>
    <property type="match status" value="1"/>
</dbReference>
<feature type="region of interest" description="Disordered" evidence="10">
    <location>
        <begin position="415"/>
        <end position="471"/>
    </location>
</feature>
<keyword evidence="4 9" id="KW-0863">Zinc-finger</keyword>
<evidence type="ECO:0000256" key="10">
    <source>
        <dbReference type="SAM" id="MobiDB-lite"/>
    </source>
</evidence>
<gene>
    <name evidence="12" type="ORF">JZ751_008185</name>
</gene>
<dbReference type="SMART" id="SM00249">
    <property type="entry name" value="PHD"/>
    <property type="match status" value="2"/>
</dbReference>
<dbReference type="PANTHER" id="PTHR45888">
    <property type="entry name" value="HL01030P-RELATED"/>
    <property type="match status" value="1"/>
</dbReference>
<keyword evidence="8" id="KW-0539">Nucleus</keyword>
<evidence type="ECO:0000313" key="13">
    <source>
        <dbReference type="Proteomes" id="UP000824540"/>
    </source>
</evidence>
<dbReference type="Pfam" id="PF00628">
    <property type="entry name" value="PHD"/>
    <property type="match status" value="1"/>
</dbReference>
<dbReference type="SUPFAM" id="SSF57903">
    <property type="entry name" value="FYVE/PHD zinc finger"/>
    <property type="match status" value="1"/>
</dbReference>
<dbReference type="EMBL" id="JAFBMS010000152">
    <property type="protein sequence ID" value="KAG9334366.1"/>
    <property type="molecule type" value="Genomic_DNA"/>
</dbReference>
<dbReference type="Gene3D" id="3.30.40.10">
    <property type="entry name" value="Zinc/RING finger domain, C3HC4 (zinc finger)"/>
    <property type="match status" value="1"/>
</dbReference>
<dbReference type="Proteomes" id="UP000824540">
    <property type="component" value="Unassembled WGS sequence"/>
</dbReference>
<dbReference type="InterPro" id="IPR019787">
    <property type="entry name" value="Znf_PHD-finger"/>
</dbReference>
<comment type="subcellular location">
    <subcellularLocation>
        <location evidence="1">Nucleus</location>
    </subcellularLocation>
</comment>
<sequence>MNKAPALTPLQNERVFVCTGSRLSSHKKHRCHPLVGSALKGEDDDVRSPEEGQDRRVFPGPPPKWIAPNLVSRPGLEFSLEHTAVKPERSFGRLRSGPYSGISSWVRSIRSQVGFSDGRKRPAHNYVQLARNVSPPPVLLLYLSHSLSFSFSPSAALLLSPELRESLSATKSLIKPTFSLACFPRYCPYFARVPPMFCPCFGHVSPMFCQGFACVPPVYTWGGILSSSPLLILSDLLHSSEEAVSGGDGVASSRALIARSWQGDTVTAPCHSPGGMRASDPLLFCCQIPVAEPIPICSFCLGTKEQNRDKKPEELISCADCGNSEVITCSERLTVRVKALWWQCIECKTCSSCQDQGKNAENMLFCDSCDRGFHMECCDPPLMRMPKGMWICQICRPRKKGRKLLHEKAAQIKRRYNAPLGRPKNRSKRPFKKLRGPGGRGRRRRGVGGGDRRSQGSSSPPSSSSSSSCEGYPGDDRLLFSLREEDSAEGGLRFNKKTKGLIDALTKFFTPSPDGRKARAEVVDYSQQYRIRKKANRKGEADDRTGG</sequence>
<dbReference type="InterPro" id="IPR011011">
    <property type="entry name" value="Znf_FYVE_PHD"/>
</dbReference>
<evidence type="ECO:0000256" key="1">
    <source>
        <dbReference type="ARBA" id="ARBA00004123"/>
    </source>
</evidence>
<evidence type="ECO:0000256" key="9">
    <source>
        <dbReference type="PROSITE-ProRule" id="PRU00146"/>
    </source>
</evidence>
<evidence type="ECO:0000256" key="6">
    <source>
        <dbReference type="ARBA" id="ARBA00023015"/>
    </source>
</evidence>
<keyword evidence="2" id="KW-0479">Metal-binding</keyword>